<dbReference type="Proteomes" id="UP000324222">
    <property type="component" value="Unassembled WGS sequence"/>
</dbReference>
<evidence type="ECO:0000313" key="3">
    <source>
        <dbReference type="Proteomes" id="UP000324222"/>
    </source>
</evidence>
<dbReference type="AlphaFoldDB" id="A0A5B7I683"/>
<reference evidence="2 3" key="1">
    <citation type="submission" date="2019-05" db="EMBL/GenBank/DDBJ databases">
        <title>Another draft genome of Portunus trituberculatus and its Hox gene families provides insights of decapod evolution.</title>
        <authorList>
            <person name="Jeong J.-H."/>
            <person name="Song I."/>
            <person name="Kim S."/>
            <person name="Choi T."/>
            <person name="Kim D."/>
            <person name="Ryu S."/>
            <person name="Kim W."/>
        </authorList>
    </citation>
    <scope>NUCLEOTIDE SEQUENCE [LARGE SCALE GENOMIC DNA]</scope>
    <source>
        <tissue evidence="2">Muscle</tissue>
    </source>
</reference>
<feature type="region of interest" description="Disordered" evidence="1">
    <location>
        <begin position="1"/>
        <end position="27"/>
    </location>
</feature>
<gene>
    <name evidence="2" type="ORF">E2C01_072260</name>
</gene>
<protein>
    <submittedName>
        <fullName evidence="2">Uncharacterized protein</fullName>
    </submittedName>
</protein>
<keyword evidence="3" id="KW-1185">Reference proteome</keyword>
<name>A0A5B7I683_PORTR</name>
<evidence type="ECO:0000313" key="2">
    <source>
        <dbReference type="EMBL" id="MPC77793.1"/>
    </source>
</evidence>
<sequence length="159" mass="18265">MKQLSQSWRSITHRDGGGYNARRVHTERGWQHQAGTSGLRLRKWKKIGSLDSGLVCFMPEWKMRNSGDWFVSPEEKVEELWGLGCIMPEGKEEERNSGDWFVIPEGKGEELWGLVFIMPKEEGEKLYSLVCIMAEDGEAEEEKLFLGARPGQIDLGRRH</sequence>
<dbReference type="OrthoDB" id="10576483at2759"/>
<dbReference type="EMBL" id="VSRR010046778">
    <property type="protein sequence ID" value="MPC77793.1"/>
    <property type="molecule type" value="Genomic_DNA"/>
</dbReference>
<feature type="compositionally biased region" description="Polar residues" evidence="1">
    <location>
        <begin position="1"/>
        <end position="10"/>
    </location>
</feature>
<proteinExistence type="predicted"/>
<comment type="caution">
    <text evidence="2">The sequence shown here is derived from an EMBL/GenBank/DDBJ whole genome shotgun (WGS) entry which is preliminary data.</text>
</comment>
<accession>A0A5B7I683</accession>
<evidence type="ECO:0000256" key="1">
    <source>
        <dbReference type="SAM" id="MobiDB-lite"/>
    </source>
</evidence>
<organism evidence="2 3">
    <name type="scientific">Portunus trituberculatus</name>
    <name type="common">Swimming crab</name>
    <name type="synonym">Neptunus trituberculatus</name>
    <dbReference type="NCBI Taxonomy" id="210409"/>
    <lineage>
        <taxon>Eukaryota</taxon>
        <taxon>Metazoa</taxon>
        <taxon>Ecdysozoa</taxon>
        <taxon>Arthropoda</taxon>
        <taxon>Crustacea</taxon>
        <taxon>Multicrustacea</taxon>
        <taxon>Malacostraca</taxon>
        <taxon>Eumalacostraca</taxon>
        <taxon>Eucarida</taxon>
        <taxon>Decapoda</taxon>
        <taxon>Pleocyemata</taxon>
        <taxon>Brachyura</taxon>
        <taxon>Eubrachyura</taxon>
        <taxon>Portunoidea</taxon>
        <taxon>Portunidae</taxon>
        <taxon>Portuninae</taxon>
        <taxon>Portunus</taxon>
    </lineage>
</organism>